<keyword evidence="5" id="KW-1185">Reference proteome</keyword>
<dbReference type="Proteomes" id="UP001501295">
    <property type="component" value="Unassembled WGS sequence"/>
</dbReference>
<proteinExistence type="predicted"/>
<dbReference type="Pfam" id="PF12275">
    <property type="entry name" value="DUF3616"/>
    <property type="match status" value="1"/>
</dbReference>
<evidence type="ECO:0000259" key="3">
    <source>
        <dbReference type="Pfam" id="PF12275"/>
    </source>
</evidence>
<dbReference type="InterPro" id="IPR022060">
    <property type="entry name" value="DUF3616"/>
</dbReference>
<dbReference type="EMBL" id="BAABLM010000001">
    <property type="protein sequence ID" value="GAA4667054.1"/>
    <property type="molecule type" value="Genomic_DNA"/>
</dbReference>
<accession>A0ABP8VP90</accession>
<feature type="region of interest" description="Disordered" evidence="1">
    <location>
        <begin position="68"/>
        <end position="88"/>
    </location>
</feature>
<reference evidence="5" key="1">
    <citation type="journal article" date="2019" name="Int. J. Syst. Evol. Microbiol.">
        <title>The Global Catalogue of Microorganisms (GCM) 10K type strain sequencing project: providing services to taxonomists for standard genome sequencing and annotation.</title>
        <authorList>
            <consortium name="The Broad Institute Genomics Platform"/>
            <consortium name="The Broad Institute Genome Sequencing Center for Infectious Disease"/>
            <person name="Wu L."/>
            <person name="Ma J."/>
        </authorList>
    </citation>
    <scope>NUCLEOTIDE SEQUENCE [LARGE SCALE GENOMIC DNA]</scope>
    <source>
        <strain evidence="5">JCM 18956</strain>
    </source>
</reference>
<evidence type="ECO:0000313" key="4">
    <source>
        <dbReference type="EMBL" id="GAA4667054.1"/>
    </source>
</evidence>
<name>A0ABP8VP90_9MICO</name>
<feature type="chain" id="PRO_5045038875" description="DUF3616 domain-containing protein" evidence="2">
    <location>
        <begin position="25"/>
        <end position="1048"/>
    </location>
</feature>
<evidence type="ECO:0000313" key="5">
    <source>
        <dbReference type="Proteomes" id="UP001501295"/>
    </source>
</evidence>
<feature type="signal peptide" evidence="2">
    <location>
        <begin position="1"/>
        <end position="24"/>
    </location>
</feature>
<evidence type="ECO:0000256" key="2">
    <source>
        <dbReference type="SAM" id="SignalP"/>
    </source>
</evidence>
<protein>
    <recommendedName>
        <fullName evidence="3">DUF3616 domain-containing protein</fullName>
    </recommendedName>
</protein>
<evidence type="ECO:0000256" key="1">
    <source>
        <dbReference type="SAM" id="MobiDB-lite"/>
    </source>
</evidence>
<comment type="caution">
    <text evidence="4">The sequence shown here is derived from an EMBL/GenBank/DDBJ whole genome shotgun (WGS) entry which is preliminary data.</text>
</comment>
<sequence>MLGVALATAVTATSLVGLASAAHAATAFTPGDLVVYRVGDGSSALSSAATAVFLDEYTPAGRLVQSVPLPTTASGANNPLTASGTSGSEGLLTLSADGRYLVAPGYAASVGTKKVSSTTSAATPRTVARVDASRSVDTTTALSDAADGNNPRSVASTNGTDLWFGGAAGGVRYAALGAKTSTELDSGTYKNVRQVSVVDGQLYASADPTKAGLSIGTIGTGLPTTTGQTVTNLPFDTAPSDPYAYSLLTLGAGQAPDTLYEADSTAGTVVKYGLVGGVWTAEGSVLVPQVTGLTANDSQGTVTLFATSAGANGTTGAVSTIVDDSGVGGTLTGVATTITTLPANETIRGIAFAPGTTIGTGGGIKPPVVKPTIATTDSALPAALGDATRQTLGITVGDTEVDASQLTVTATSSNQQVLPDSGLSLTGSGASRTLAATPRAAGLSTLTLTVTAPNGTSAVTQVSYGVSADPAASLAPGEAAPTYVSGAANASAAVDAGDGYAFVGDDESDTLRLYDLTTSGAPVASFDFDSLLPSGSSEIDIEGASKSGDVIYWEGSMSTSSSGKVQPARSTVFATRVTGTGASATLTYLGSYTGLLNDLVTWDAQGGSGLGADALGLAASAAGGVDGHAADALNVEGMEFASPTSGTAYLAFRAPLEPVSDRHLAMLIPVTTYASLADAGNQTTTHATFGAPLFFDLGGLGIRDIKENADGQFLIVAGTADEANTGFSLYSWDGVASHAPRLTNTTLPQLPSATNAGSWETIVSVPDPLTAGSPVRLIQDDGTVDWYGDGLTSKTGEVQGLQKSLVSTFAYAAPAPLATTLTVSPSSASVAPHTAVTLTATVAGATSAAASDDPAGTARGAAAPTGTVAFTVTGTDGSAVTCSAGNVVAVAGNTGTVAGNTATCLLPAGALRASGTTYTVTAAYSGDADHAASTGTTRVAVGGIVTRTTAASLSLFPSTSSALAILGVVTPTKVIGQSLAGPVTITARNATGAVVYTATSTLPGLLPLIATSIPANKLGVGTSTVTVSYAGNEYFAPSQAVLTVRLAR</sequence>
<organism evidence="4 5">
    <name type="scientific">Frondihabitans cladoniiphilus</name>
    <dbReference type="NCBI Taxonomy" id="715785"/>
    <lineage>
        <taxon>Bacteria</taxon>
        <taxon>Bacillati</taxon>
        <taxon>Actinomycetota</taxon>
        <taxon>Actinomycetes</taxon>
        <taxon>Micrococcales</taxon>
        <taxon>Microbacteriaceae</taxon>
        <taxon>Frondihabitans</taxon>
    </lineage>
</organism>
<gene>
    <name evidence="4" type="ORF">GCM10025780_06380</name>
</gene>
<feature type="domain" description="DUF3616" evidence="3">
    <location>
        <begin position="694"/>
        <end position="741"/>
    </location>
</feature>
<keyword evidence="2" id="KW-0732">Signal</keyword>